<accession>A0A419SUG3</accession>
<dbReference type="InterPro" id="IPR038695">
    <property type="entry name" value="Saro_0823-like_sf"/>
</dbReference>
<comment type="caution">
    <text evidence="1">The sequence shown here is derived from an EMBL/GenBank/DDBJ whole genome shotgun (WGS) entry which is preliminary data.</text>
</comment>
<name>A0A419SUG3_9FIRM</name>
<proteinExistence type="predicted"/>
<dbReference type="AlphaFoldDB" id="A0A419SUG3"/>
<dbReference type="PANTHER" id="PTHR37953">
    <property type="entry name" value="UPF0127 PROTEIN MJ1496"/>
    <property type="match status" value="1"/>
</dbReference>
<dbReference type="PANTHER" id="PTHR37953:SF1">
    <property type="entry name" value="UPF0127 PROTEIN MJ1496"/>
    <property type="match status" value="1"/>
</dbReference>
<dbReference type="Gene3D" id="2.60.120.1140">
    <property type="entry name" value="Protein of unknown function DUF192"/>
    <property type="match status" value="1"/>
</dbReference>
<evidence type="ECO:0000313" key="2">
    <source>
        <dbReference type="Proteomes" id="UP000284177"/>
    </source>
</evidence>
<dbReference type="InterPro" id="IPR003795">
    <property type="entry name" value="DUF192"/>
</dbReference>
<sequence>MKIRNISKSNVLVKNGMLADNFFTRFKGLMGKKELKKGEALCIKPCKGIHTFFMRFNIDAVFINKKGKVCKIIKNLRPWKIAPYVKEAEMVIELPKGAVDEFMIEIGDKIVFRNL</sequence>
<keyword evidence="2" id="KW-1185">Reference proteome</keyword>
<organism evidence="1 2">
    <name type="scientific">Thermohalobacter berrensis</name>
    <dbReference type="NCBI Taxonomy" id="99594"/>
    <lineage>
        <taxon>Bacteria</taxon>
        <taxon>Bacillati</taxon>
        <taxon>Bacillota</taxon>
        <taxon>Tissierellia</taxon>
        <taxon>Tissierellales</taxon>
        <taxon>Thermohalobacteraceae</taxon>
        <taxon>Thermohalobacter</taxon>
    </lineage>
</organism>
<gene>
    <name evidence="1" type="ORF">BET03_07035</name>
</gene>
<protein>
    <recommendedName>
        <fullName evidence="3">DUF192 domain-containing protein</fullName>
    </recommendedName>
</protein>
<dbReference type="Proteomes" id="UP000284177">
    <property type="component" value="Unassembled WGS sequence"/>
</dbReference>
<reference evidence="1 2" key="1">
    <citation type="submission" date="2016-08" db="EMBL/GenBank/DDBJ databases">
        <title>Novel Firmicutes and Novel Genomes.</title>
        <authorList>
            <person name="Poppleton D.I."/>
            <person name="Gribaldo S."/>
        </authorList>
    </citation>
    <scope>NUCLEOTIDE SEQUENCE [LARGE SCALE GENOMIC DNA]</scope>
    <source>
        <strain evidence="1 2">CTT3</strain>
    </source>
</reference>
<evidence type="ECO:0000313" key="1">
    <source>
        <dbReference type="EMBL" id="RKD28855.1"/>
    </source>
</evidence>
<evidence type="ECO:0008006" key="3">
    <source>
        <dbReference type="Google" id="ProtNLM"/>
    </source>
</evidence>
<dbReference type="Pfam" id="PF02643">
    <property type="entry name" value="DUF192"/>
    <property type="match status" value="1"/>
</dbReference>
<dbReference type="EMBL" id="MCIB01000040">
    <property type="protein sequence ID" value="RKD28855.1"/>
    <property type="molecule type" value="Genomic_DNA"/>
</dbReference>